<reference evidence="3" key="1">
    <citation type="journal article" date="2011" name="Nat. Commun.">
        <title>Effector diversification within compartments of the Leptosphaeria maculans genome affected by Repeat-Induced Point mutations.</title>
        <authorList>
            <person name="Rouxel T."/>
            <person name="Grandaubert J."/>
            <person name="Hane J.K."/>
            <person name="Hoede C."/>
            <person name="van de Wouw A.P."/>
            <person name="Couloux A."/>
            <person name="Dominguez V."/>
            <person name="Anthouard V."/>
            <person name="Bally P."/>
            <person name="Bourras S."/>
            <person name="Cozijnsen A.J."/>
            <person name="Ciuffetti L.M."/>
            <person name="Degrave A."/>
            <person name="Dilmaghani A."/>
            <person name="Duret L."/>
            <person name="Fudal I."/>
            <person name="Goodwin S.B."/>
            <person name="Gout L."/>
            <person name="Glaser N."/>
            <person name="Linglin J."/>
            <person name="Kema G.H.J."/>
            <person name="Lapalu N."/>
            <person name="Lawrence C.B."/>
            <person name="May K."/>
            <person name="Meyer M."/>
            <person name="Ollivier B."/>
            <person name="Poulain J."/>
            <person name="Schoch C.L."/>
            <person name="Simon A."/>
            <person name="Spatafora J.W."/>
            <person name="Stachowiak A."/>
            <person name="Turgeon B.G."/>
            <person name="Tyler B.M."/>
            <person name="Vincent D."/>
            <person name="Weissenbach J."/>
            <person name="Amselem J."/>
            <person name="Quesneville H."/>
            <person name="Oliver R.P."/>
            <person name="Wincker P."/>
            <person name="Balesdent M.-H."/>
            <person name="Howlett B.J."/>
        </authorList>
    </citation>
    <scope>NUCLEOTIDE SEQUENCE [LARGE SCALE GENOMIC DNA]</scope>
    <source>
        <strain evidence="3">JN3 / isolate v23.1.3 / race Av1-4-5-6-7-8</strain>
    </source>
</reference>
<organism evidence="3">
    <name type="scientific">Leptosphaeria maculans (strain JN3 / isolate v23.1.3 / race Av1-4-5-6-7-8)</name>
    <name type="common">Blackleg fungus</name>
    <name type="synonym">Phoma lingam</name>
    <dbReference type="NCBI Taxonomy" id="985895"/>
    <lineage>
        <taxon>Eukaryota</taxon>
        <taxon>Fungi</taxon>
        <taxon>Dikarya</taxon>
        <taxon>Ascomycota</taxon>
        <taxon>Pezizomycotina</taxon>
        <taxon>Dothideomycetes</taxon>
        <taxon>Pleosporomycetidae</taxon>
        <taxon>Pleosporales</taxon>
        <taxon>Pleosporineae</taxon>
        <taxon>Leptosphaeriaceae</taxon>
        <taxon>Plenodomus</taxon>
        <taxon>Plenodomus lingam/Leptosphaeria maculans species complex</taxon>
    </lineage>
</organism>
<gene>
    <name evidence="2" type="ORF">LEMA_uP107880.1</name>
</gene>
<name>E4ZYJ7_LEPMJ</name>
<keyword evidence="3" id="KW-1185">Reference proteome</keyword>
<dbReference type="InParanoid" id="E4ZYJ7"/>
<evidence type="ECO:0000256" key="1">
    <source>
        <dbReference type="SAM" id="MobiDB-lite"/>
    </source>
</evidence>
<dbReference type="AlphaFoldDB" id="E4ZYJ7"/>
<dbReference type="VEuPathDB" id="FungiDB:LEMA_uP107880.1"/>
<accession>E4ZYJ7</accession>
<evidence type="ECO:0000313" key="3">
    <source>
        <dbReference type="Proteomes" id="UP000002668"/>
    </source>
</evidence>
<sequence length="67" mass="7453">MHRGPSSFGHACTPKSARSRSHAMHTINHDASRGLIPVQLKFSPKTKTTTLTWPATFTAQWNLHNSN</sequence>
<dbReference type="Proteomes" id="UP000002668">
    <property type="component" value="Genome"/>
</dbReference>
<proteinExistence type="predicted"/>
<protein>
    <submittedName>
        <fullName evidence="2">Predicted protein</fullName>
    </submittedName>
</protein>
<dbReference type="HOGENOM" id="CLU_2812857_0_0_1"/>
<evidence type="ECO:0000313" key="2">
    <source>
        <dbReference type="EMBL" id="CBX96523.1"/>
    </source>
</evidence>
<feature type="region of interest" description="Disordered" evidence="1">
    <location>
        <begin position="1"/>
        <end position="30"/>
    </location>
</feature>
<dbReference type="EMBL" id="FP929129">
    <property type="protein sequence ID" value="CBX96523.1"/>
    <property type="molecule type" value="Genomic_DNA"/>
</dbReference>